<sequence length="692" mass="73346">MNKKSIQIFIFSFVALVGLLTSTNLASASTTNVVSNCSYVTFNGYVTPNGNPTTAWFEWGTSTALGNQTNKQTFTTDSSFSQMITGLSANTTYYYRAMATSSGGNAVGEIISFTTPTCSSGVQPSVTLYADDSNIDYGDNTTVRWSSNNATSCTASGGANGWSGLRSTSGSFYTGSLTSNKTFTLVCTSNNGNTDADSVTINVGSNNGSSGNLSVDIYADDTSIDRGDSTRIHWNSNDADECTASGGANGWSGKNIGTSGSFYTGSLTFDKTFRITCENFDGNDTETDSVTIRVSGSNNSNRPDINISADRTNINFNESTTIRWNVNDADDCYASGGSNGWSGSKSSSSGSFNTGILTFSSTYTLNCSNDRGSRSDSVTVNVGNYQQPSTPVSPAPTTVTLVATQVTSGSAQLNSLIFSSGNVSPNAWFEWGTSASLGNSTTSRSVGSSASSTHSDIITGLVPGARYYYRAVVENVYGRSYGSTLTFLTTNNTQTPPTTVVRNTTVINNNTGTGTKSLVMLTIDGGQDSIALGEARIYHVEWENISGQTLSKVVLRILLPQSMSFENTNRGRFSSGDNTITLDLDTLSPGKKGDLLFTARAGLNLRNDELVVVVANLVYTNASDVQGDVVAYATHHAELSGSVLGASAFGAGFLPNTFLGWLFLLILLLIILLLSKHLYDQSRESRRVAEEF</sequence>
<evidence type="ECO:0000313" key="5">
    <source>
        <dbReference type="Proteomes" id="UP000176814"/>
    </source>
</evidence>
<organism evidence="4 5">
    <name type="scientific">Candidatus Nomurabacteria bacterium RIFCSPLOWO2_01_FULL_40_15</name>
    <dbReference type="NCBI Taxonomy" id="1801772"/>
    <lineage>
        <taxon>Bacteria</taxon>
        <taxon>Candidatus Nomuraibacteriota</taxon>
    </lineage>
</organism>
<name>A0A1F6X8A4_9BACT</name>
<keyword evidence="2" id="KW-0732">Signal</keyword>
<comment type="caution">
    <text evidence="4">The sequence shown here is derived from an EMBL/GenBank/DDBJ whole genome shotgun (WGS) entry which is preliminary data.</text>
</comment>
<evidence type="ECO:0000256" key="1">
    <source>
        <dbReference type="SAM" id="Phobius"/>
    </source>
</evidence>
<keyword evidence="1" id="KW-1133">Transmembrane helix</keyword>
<keyword evidence="1" id="KW-0812">Transmembrane</keyword>
<gene>
    <name evidence="4" type="ORF">A2911_01650</name>
</gene>
<evidence type="ECO:0000256" key="2">
    <source>
        <dbReference type="SAM" id="SignalP"/>
    </source>
</evidence>
<feature type="transmembrane region" description="Helical" evidence="1">
    <location>
        <begin position="658"/>
        <end position="679"/>
    </location>
</feature>
<protein>
    <recommendedName>
        <fullName evidence="3">Fibronectin type-III domain-containing protein</fullName>
    </recommendedName>
</protein>
<feature type="domain" description="Fibronectin type-III" evidence="3">
    <location>
        <begin position="395"/>
        <end position="493"/>
    </location>
</feature>
<dbReference type="EMBL" id="MFUW01000012">
    <property type="protein sequence ID" value="OGI90424.1"/>
    <property type="molecule type" value="Genomic_DNA"/>
</dbReference>
<keyword evidence="1" id="KW-0472">Membrane</keyword>
<accession>A0A1F6X8A4</accession>
<dbReference type="InterPro" id="IPR003961">
    <property type="entry name" value="FN3_dom"/>
</dbReference>
<dbReference type="PROSITE" id="PS50853">
    <property type="entry name" value="FN3"/>
    <property type="match status" value="1"/>
</dbReference>
<evidence type="ECO:0000313" key="4">
    <source>
        <dbReference type="EMBL" id="OGI90424.1"/>
    </source>
</evidence>
<feature type="signal peptide" evidence="2">
    <location>
        <begin position="1"/>
        <end position="28"/>
    </location>
</feature>
<evidence type="ECO:0000259" key="3">
    <source>
        <dbReference type="PROSITE" id="PS50853"/>
    </source>
</evidence>
<proteinExistence type="predicted"/>
<reference evidence="4 5" key="1">
    <citation type="journal article" date="2016" name="Nat. Commun.">
        <title>Thousands of microbial genomes shed light on interconnected biogeochemical processes in an aquifer system.</title>
        <authorList>
            <person name="Anantharaman K."/>
            <person name="Brown C.T."/>
            <person name="Hug L.A."/>
            <person name="Sharon I."/>
            <person name="Castelle C.J."/>
            <person name="Probst A.J."/>
            <person name="Thomas B.C."/>
            <person name="Singh A."/>
            <person name="Wilkins M.J."/>
            <person name="Karaoz U."/>
            <person name="Brodie E.L."/>
            <person name="Williams K.H."/>
            <person name="Hubbard S.S."/>
            <person name="Banfield J.F."/>
        </authorList>
    </citation>
    <scope>NUCLEOTIDE SEQUENCE [LARGE SCALE GENOMIC DNA]</scope>
</reference>
<feature type="chain" id="PRO_5009527421" description="Fibronectin type-III domain-containing protein" evidence="2">
    <location>
        <begin position="29"/>
        <end position="692"/>
    </location>
</feature>
<dbReference type="Proteomes" id="UP000176814">
    <property type="component" value="Unassembled WGS sequence"/>
</dbReference>
<dbReference type="AlphaFoldDB" id="A0A1F6X8A4"/>